<keyword evidence="2" id="KW-1185">Reference proteome</keyword>
<evidence type="ECO:0000313" key="1">
    <source>
        <dbReference type="EMBL" id="MFC4097531.1"/>
    </source>
</evidence>
<organism evidence="1 2">
    <name type="scientific">Euzebyella saccharophila</name>
    <dbReference type="NCBI Taxonomy" id="679664"/>
    <lineage>
        <taxon>Bacteria</taxon>
        <taxon>Pseudomonadati</taxon>
        <taxon>Bacteroidota</taxon>
        <taxon>Flavobacteriia</taxon>
        <taxon>Flavobacteriales</taxon>
        <taxon>Flavobacteriaceae</taxon>
        <taxon>Euzebyella</taxon>
    </lineage>
</organism>
<gene>
    <name evidence="1" type="ORF">ACFOUT_16720</name>
</gene>
<dbReference type="EMBL" id="JBHSAW010000022">
    <property type="protein sequence ID" value="MFC4097531.1"/>
    <property type="molecule type" value="Genomic_DNA"/>
</dbReference>
<accession>A0ABV8JUR3</accession>
<name>A0ABV8JUR3_9FLAO</name>
<proteinExistence type="predicted"/>
<reference evidence="2" key="1">
    <citation type="journal article" date="2019" name="Int. J. Syst. Evol. Microbiol.">
        <title>The Global Catalogue of Microorganisms (GCM) 10K type strain sequencing project: providing services to taxonomists for standard genome sequencing and annotation.</title>
        <authorList>
            <consortium name="The Broad Institute Genomics Platform"/>
            <consortium name="The Broad Institute Genome Sequencing Center for Infectious Disease"/>
            <person name="Wu L."/>
            <person name="Ma J."/>
        </authorList>
    </citation>
    <scope>NUCLEOTIDE SEQUENCE [LARGE SCALE GENOMIC DNA]</scope>
    <source>
        <strain evidence="2">CECT 7477</strain>
    </source>
</reference>
<sequence length="524" mass="59192">MSSSQTKKITIYALTGLVSLTLLALGYVHVKAEEWVADFLQRKIPAHINLEYDGIQTNIINGSITVTDVQMEIMDRDSLNLHTKIELNSISLVDLEYGPFFFKDKIVISQLDVEEPEVNYYISKDYSQPNEERQGVVSLLKTIEVEKLKVAEGAISIHKKDSVTFRAAKVNFMANHIQTSPEQIKKRIPVIYGPYDLDLKEVFVDLGEYEKLTVKELKFHDGNVRVGDLTLASKYDRQKLSDFIPVERDYVSLKIPEITLDSIEVSFIGDSLSVATGNGKIIKPKAEIYRDKLVKDDVSQKKLYSQMLRELPIYLHVPKVEIEKGNLTYSEKIKEGVPPGTVSFNNLNATIAQVNNKVENDGKTSINAKALLMDHAPIELNWEFDVNKNNDTFLASGIVKNFKSNTLNSFLESSLRAKAKGTIDRLYFTISGDAHSSTGDIKMKYDDFEFAVLKKDRLGVNKFLTFLGNLFVNDGSNSDAQGFRYGSIEAQRDPTKSFFNYLWINVQDGMVNTMLGRGKKEDEE</sequence>
<evidence type="ECO:0008006" key="3">
    <source>
        <dbReference type="Google" id="ProtNLM"/>
    </source>
</evidence>
<comment type="caution">
    <text evidence="1">The sequence shown here is derived from an EMBL/GenBank/DDBJ whole genome shotgun (WGS) entry which is preliminary data.</text>
</comment>
<dbReference type="RefSeq" id="WP_192463577.1">
    <property type="nucleotide sequence ID" value="NZ_JACYFJ010000009.1"/>
</dbReference>
<evidence type="ECO:0000313" key="2">
    <source>
        <dbReference type="Proteomes" id="UP001595814"/>
    </source>
</evidence>
<protein>
    <recommendedName>
        <fullName evidence="3">DUF748 domain-containing protein</fullName>
    </recommendedName>
</protein>
<dbReference type="Proteomes" id="UP001595814">
    <property type="component" value="Unassembled WGS sequence"/>
</dbReference>